<dbReference type="AlphaFoldDB" id="A0A6P2D6W9"/>
<keyword evidence="4" id="KW-1185">Reference proteome</keyword>
<keyword evidence="1" id="KW-1133">Transmembrane helix</keyword>
<dbReference type="KEGG" id="gms:SOIL9_11060"/>
<evidence type="ECO:0000259" key="2">
    <source>
        <dbReference type="Pfam" id="PF07596"/>
    </source>
</evidence>
<sequence>MSDASRRRVLVPAPFRALRSLRELSARRAGVALRESLIVLAFVLVAIGVFFPAIQKARAAAADVTCREHLKRVAQAALGYERDRGELPPRSVTTPEHGWFALVVPHLGEEELATRIRFDTPYYDPTNKAAVNTHLAVAQCPAAPRQNRTVAGTTDGVKWTAAATDYACNGGVFPAVMEAGILPADTSRWTVFANERERRPLKLSDVQDGVSNTLLLVEMAGRNEAWFTGGRDADHPQAPVRGPWATQNHFEVRGHSADGKSYPGPCAVNCSNFAGIYAFHSGGANVAFCDGSTRFLRKGMNIMVLYALCTHTGGEVLTASDE</sequence>
<evidence type="ECO:0000313" key="4">
    <source>
        <dbReference type="Proteomes" id="UP000464178"/>
    </source>
</evidence>
<dbReference type="InterPro" id="IPR011453">
    <property type="entry name" value="DUF1559"/>
</dbReference>
<protein>
    <recommendedName>
        <fullName evidence="2">DUF1559 domain-containing protein</fullName>
    </recommendedName>
</protein>
<organism evidence="3 4">
    <name type="scientific">Gemmata massiliana</name>
    <dbReference type="NCBI Taxonomy" id="1210884"/>
    <lineage>
        <taxon>Bacteria</taxon>
        <taxon>Pseudomonadati</taxon>
        <taxon>Planctomycetota</taxon>
        <taxon>Planctomycetia</taxon>
        <taxon>Gemmatales</taxon>
        <taxon>Gemmataceae</taxon>
        <taxon>Gemmata</taxon>
    </lineage>
</organism>
<dbReference type="PANTHER" id="PTHR30093:SF2">
    <property type="entry name" value="TYPE II SECRETION SYSTEM PROTEIN H"/>
    <property type="match status" value="1"/>
</dbReference>
<name>A0A6P2D6W9_9BACT</name>
<dbReference type="Pfam" id="PF07596">
    <property type="entry name" value="SBP_bac_10"/>
    <property type="match status" value="1"/>
</dbReference>
<feature type="transmembrane region" description="Helical" evidence="1">
    <location>
        <begin position="37"/>
        <end position="54"/>
    </location>
</feature>
<dbReference type="NCBIfam" id="TIGR04294">
    <property type="entry name" value="pre_pil_HX9DG"/>
    <property type="match status" value="1"/>
</dbReference>
<proteinExistence type="predicted"/>
<feature type="domain" description="DUF1559" evidence="2">
    <location>
        <begin position="55"/>
        <end position="296"/>
    </location>
</feature>
<dbReference type="PANTHER" id="PTHR30093">
    <property type="entry name" value="GENERAL SECRETION PATHWAY PROTEIN G"/>
    <property type="match status" value="1"/>
</dbReference>
<dbReference type="InterPro" id="IPR027558">
    <property type="entry name" value="Pre_pil_HX9DG_C"/>
</dbReference>
<dbReference type="Proteomes" id="UP000464178">
    <property type="component" value="Chromosome"/>
</dbReference>
<keyword evidence="1" id="KW-0472">Membrane</keyword>
<evidence type="ECO:0000313" key="3">
    <source>
        <dbReference type="EMBL" id="VTR96667.1"/>
    </source>
</evidence>
<dbReference type="RefSeq" id="WP_162670860.1">
    <property type="nucleotide sequence ID" value="NZ_LR593886.1"/>
</dbReference>
<reference evidence="3 4" key="1">
    <citation type="submission" date="2019-05" db="EMBL/GenBank/DDBJ databases">
        <authorList>
            <consortium name="Science for Life Laboratories"/>
        </authorList>
    </citation>
    <scope>NUCLEOTIDE SEQUENCE [LARGE SCALE GENOMIC DNA]</scope>
    <source>
        <strain evidence="3">Soil9</strain>
    </source>
</reference>
<accession>A0A6P2D6W9</accession>
<gene>
    <name evidence="3" type="ORF">SOIL9_11060</name>
</gene>
<dbReference type="EMBL" id="LR593886">
    <property type="protein sequence ID" value="VTR96667.1"/>
    <property type="molecule type" value="Genomic_DNA"/>
</dbReference>
<keyword evidence="1" id="KW-0812">Transmembrane</keyword>
<evidence type="ECO:0000256" key="1">
    <source>
        <dbReference type="SAM" id="Phobius"/>
    </source>
</evidence>